<dbReference type="Gene3D" id="3.90.25.10">
    <property type="entry name" value="UDP-galactose 4-epimerase, domain 1"/>
    <property type="match status" value="1"/>
</dbReference>
<evidence type="ECO:0000313" key="4">
    <source>
        <dbReference type="EMBL" id="CAF9919313.1"/>
    </source>
</evidence>
<dbReference type="PANTHER" id="PTHR47706:SF6">
    <property type="entry name" value="NMRA-LIKE FAMILY PROTEIN (AFU_ORTHOLOGUE AFUA_6G00280)"/>
    <property type="match status" value="1"/>
</dbReference>
<dbReference type="Pfam" id="PF05368">
    <property type="entry name" value="NmrA"/>
    <property type="match status" value="1"/>
</dbReference>
<gene>
    <name evidence="4" type="ORF">GOMPHAMPRED_001742</name>
</gene>
<dbReference type="InterPro" id="IPR036291">
    <property type="entry name" value="NAD(P)-bd_dom_sf"/>
</dbReference>
<dbReference type="InterPro" id="IPR008030">
    <property type="entry name" value="NmrA-like"/>
</dbReference>
<dbReference type="Proteomes" id="UP000664169">
    <property type="component" value="Unassembled WGS sequence"/>
</dbReference>
<reference evidence="4" key="1">
    <citation type="submission" date="2021-03" db="EMBL/GenBank/DDBJ databases">
        <authorList>
            <person name="Tagirdzhanova G."/>
        </authorList>
    </citation>
    <scope>NUCLEOTIDE SEQUENCE</scope>
</reference>
<proteinExistence type="predicted"/>
<organism evidence="4 5">
    <name type="scientific">Gomphillus americanus</name>
    <dbReference type="NCBI Taxonomy" id="1940652"/>
    <lineage>
        <taxon>Eukaryota</taxon>
        <taxon>Fungi</taxon>
        <taxon>Dikarya</taxon>
        <taxon>Ascomycota</taxon>
        <taxon>Pezizomycotina</taxon>
        <taxon>Lecanoromycetes</taxon>
        <taxon>OSLEUM clade</taxon>
        <taxon>Ostropomycetidae</taxon>
        <taxon>Ostropales</taxon>
        <taxon>Graphidaceae</taxon>
        <taxon>Gomphilloideae</taxon>
        <taxon>Gomphillus</taxon>
    </lineage>
</organism>
<evidence type="ECO:0000259" key="3">
    <source>
        <dbReference type="Pfam" id="PF05368"/>
    </source>
</evidence>
<accession>A0A8H3IHV7</accession>
<dbReference type="CDD" id="cd05259">
    <property type="entry name" value="PCBER_SDR_a"/>
    <property type="match status" value="1"/>
</dbReference>
<keyword evidence="5" id="KW-1185">Reference proteome</keyword>
<feature type="domain" description="NmrA-like" evidence="3">
    <location>
        <begin position="7"/>
        <end position="255"/>
    </location>
</feature>
<dbReference type="PANTHER" id="PTHR47706">
    <property type="entry name" value="NMRA-LIKE FAMILY PROTEIN"/>
    <property type="match status" value="1"/>
</dbReference>
<dbReference type="EMBL" id="CAJPDQ010000014">
    <property type="protein sequence ID" value="CAF9919313.1"/>
    <property type="molecule type" value="Genomic_DNA"/>
</dbReference>
<keyword evidence="2" id="KW-0560">Oxidoreductase</keyword>
<dbReference type="InterPro" id="IPR045312">
    <property type="entry name" value="PCBER-like"/>
</dbReference>
<keyword evidence="1" id="KW-0521">NADP</keyword>
<dbReference type="SUPFAM" id="SSF51735">
    <property type="entry name" value="NAD(P)-binding Rossmann-fold domains"/>
    <property type="match status" value="1"/>
</dbReference>
<evidence type="ECO:0000313" key="5">
    <source>
        <dbReference type="Proteomes" id="UP000664169"/>
    </source>
</evidence>
<protein>
    <recommendedName>
        <fullName evidence="3">NmrA-like domain-containing protein</fullName>
    </recommendedName>
</protein>
<dbReference type="Gene3D" id="3.40.50.720">
    <property type="entry name" value="NAD(P)-binding Rossmann-like Domain"/>
    <property type="match status" value="1"/>
</dbReference>
<sequence>MSVPTSILVLGSGELGGSILQHLAIHPHNQSTKLTLLIRKGTLNAPKPDKKTELEHLAGLGIVFALGDVVSDSIDTLRDIFKDYDTIIGASGMTFPAGTQTKILEAVFAAKVPLYIPWQFGVDYDTIGGNSAQDLFTEQLKIRGLLRAQDSTQWIILSTGMFTSFLFESSFGVVDLESSTVRCLGRWDNSVTVTAVEDIGQVIAEILYTAPKTRGVVFTAGQTIEYAQLADEVERVIGKEIVRETWDMEHLRQELKENPDDGLKKYRVTFAEGIGVSWPEESTFTHQHSLQLKNVETWLREFLETRRIS</sequence>
<dbReference type="AlphaFoldDB" id="A0A8H3IHV7"/>
<comment type="caution">
    <text evidence="4">The sequence shown here is derived from an EMBL/GenBank/DDBJ whole genome shotgun (WGS) entry which is preliminary data.</text>
</comment>
<name>A0A8H3IHV7_9LECA</name>
<dbReference type="GO" id="GO:0016491">
    <property type="term" value="F:oxidoreductase activity"/>
    <property type="evidence" value="ECO:0007669"/>
    <property type="project" value="UniProtKB-KW"/>
</dbReference>
<dbReference type="OrthoDB" id="5283654at2759"/>
<evidence type="ECO:0000256" key="2">
    <source>
        <dbReference type="ARBA" id="ARBA00023002"/>
    </source>
</evidence>
<evidence type="ECO:0000256" key="1">
    <source>
        <dbReference type="ARBA" id="ARBA00022857"/>
    </source>
</evidence>
<dbReference type="InterPro" id="IPR051609">
    <property type="entry name" value="NmrA/Isoflavone_reductase-like"/>
</dbReference>